<dbReference type="SUPFAM" id="SSF46955">
    <property type="entry name" value="Putative DNA-binding domain"/>
    <property type="match status" value="1"/>
</dbReference>
<accession>K1DZ65</accession>
<keyword evidence="8 15" id="KW-0547">Nucleotide-binding</keyword>
<comment type="subunit">
    <text evidence="3 15">Tetramer of two alpha and two beta subunits.</text>
</comment>
<evidence type="ECO:0000256" key="9">
    <source>
        <dbReference type="ARBA" id="ARBA00022840"/>
    </source>
</evidence>
<dbReference type="HAMAP" id="MF_00283">
    <property type="entry name" value="Phe_tRNA_synth_beta1"/>
    <property type="match status" value="1"/>
</dbReference>
<evidence type="ECO:0000256" key="3">
    <source>
        <dbReference type="ARBA" id="ARBA00011209"/>
    </source>
</evidence>
<feature type="domain" description="B5" evidence="19">
    <location>
        <begin position="421"/>
        <end position="496"/>
    </location>
</feature>
<evidence type="ECO:0000256" key="11">
    <source>
        <dbReference type="ARBA" id="ARBA00022884"/>
    </source>
</evidence>
<evidence type="ECO:0000256" key="4">
    <source>
        <dbReference type="ARBA" id="ARBA00022490"/>
    </source>
</evidence>
<keyword evidence="4 15" id="KW-0963">Cytoplasm</keyword>
<sequence>MRAPIEWLRELTEVDPQAKGADVAATLVRVGLEEEGIIGGEVTGPLVVGKVLERTPEEQKNGKTINWCQVDVGAANGTGEPQGIVCGAHNFDVGDLVAVILPGGVLPGNFEISARKTYGHVSAGMICSAMELGLGEDHDGIIVLTQHLPADVVAGLAPGDDLIPVLGLDAETVEVNVTPDRGYCLSMRGIAREYALSEGTPFVDPADLPVAEPTGPGHEVRLADDAPVDGVPGCDRFVARVVRGIDATATSPEWMQRRLTEVGMRPISLAVDVTNYVMMLLGQPLHAYDLAKLSGAIEVRRARAGETLTTLDDVERTLVPEDLLITDGGTTPLAIAGVMGGATSEVDDTTTDVLVEAAHFDSVTVARSARRHRLATEASKRFERGVDPAVTAAAAQLAVDLLVEHGGGTADPTATDVGSPAEPATIALDPSLPSRYIGLDYPREEVVATLTAIGCDVADEGQLLRVTPPTWRPDLVDGPDLVEEVARVRGYDQIPSVVPRASAGRGLTHSQRARRTVARTLAATGLVEVLSYPFTSEERHDALGYAADDARRTTVRLANPLQDEAPLMRTSILDTLLDTLRRNVSRGHRDVALYEIGLVTAGGITPLPLPPGGVEPDAETLARITGGVPAQPRHVAIAASGAALPAGPHGPARPVEATDVVGWVRAIGDSIGVELGVEAAQREPFHPGRCVAISVPGGEVVGHAGELHPKVCSRLELPERTVAAELDLDAIVAASGEPVKPGQLSTQPVANTDVALVVDEGVPAAAVAAALRSGAGDDLESLTLFDVYRGDQVGQGRKSLAYRLTFRAGRTLKTDEVSALRDKAVASAASATGAQQR</sequence>
<keyword evidence="11 16" id="KW-0694">RNA-binding</keyword>
<dbReference type="EMBL" id="PIPF01000001">
    <property type="protein sequence ID" value="RWU85432.1"/>
    <property type="molecule type" value="Genomic_DNA"/>
</dbReference>
<feature type="binding site" evidence="15">
    <location>
        <position position="474"/>
    </location>
    <ligand>
        <name>Mg(2+)</name>
        <dbReference type="ChEBI" id="CHEBI:18420"/>
        <note>shared with alpha subunit</note>
    </ligand>
</feature>
<evidence type="ECO:0000256" key="1">
    <source>
        <dbReference type="ARBA" id="ARBA00004496"/>
    </source>
</evidence>
<dbReference type="Gene3D" id="2.40.50.140">
    <property type="entry name" value="Nucleic acid-binding proteins"/>
    <property type="match status" value="1"/>
</dbReference>
<dbReference type="GO" id="GO:0006432">
    <property type="term" value="P:phenylalanyl-tRNA aminoacylation"/>
    <property type="evidence" value="ECO:0007669"/>
    <property type="project" value="UniProtKB-UniRule"/>
</dbReference>
<dbReference type="EMBL" id="ALWX01000021">
    <property type="protein sequence ID" value="EKA61835.1"/>
    <property type="molecule type" value="Genomic_DNA"/>
</dbReference>
<dbReference type="EC" id="6.1.1.20" evidence="15"/>
<evidence type="ECO:0000256" key="12">
    <source>
        <dbReference type="ARBA" id="ARBA00022917"/>
    </source>
</evidence>
<keyword evidence="9 15" id="KW-0067">ATP-binding</keyword>
<dbReference type="Pfam" id="PF03483">
    <property type="entry name" value="B3_4"/>
    <property type="match status" value="1"/>
</dbReference>
<comment type="subcellular location">
    <subcellularLocation>
        <location evidence="1 15">Cytoplasm</location>
    </subcellularLocation>
</comment>
<evidence type="ECO:0000313" key="20">
    <source>
        <dbReference type="EMBL" id="EKA61835.1"/>
    </source>
</evidence>
<dbReference type="InterPro" id="IPR041616">
    <property type="entry name" value="PheRS_beta_core"/>
</dbReference>
<dbReference type="InterPro" id="IPR005147">
    <property type="entry name" value="tRNA_synthase_B5-dom"/>
</dbReference>
<gene>
    <name evidence="15" type="primary">pheT</name>
    <name evidence="20" type="ORF">B277_05471</name>
    <name evidence="21" type="ORF">CWN80_00060</name>
</gene>
<keyword evidence="23" id="KW-1185">Reference proteome</keyword>
<dbReference type="InterPro" id="IPR012340">
    <property type="entry name" value="NA-bd_OB-fold"/>
</dbReference>
<feature type="binding site" evidence="15">
    <location>
        <position position="483"/>
    </location>
    <ligand>
        <name>Mg(2+)</name>
        <dbReference type="ChEBI" id="CHEBI:18420"/>
        <note>shared with alpha subunit</note>
    </ligand>
</feature>
<reference evidence="20 22" key="2">
    <citation type="journal article" date="2012" name="J. Bacteriol.">
        <title>Genome Sequence of Janibacter hoylei MTCC8307, Isolated from the Stratospheric Air.</title>
        <authorList>
            <person name="Pawar S.P."/>
            <person name="Dhotre D.P."/>
            <person name="Shetty S.A."/>
            <person name="Chowdhury S.P."/>
            <person name="Chaudhari B.L."/>
            <person name="Shouche Y.S."/>
        </authorList>
    </citation>
    <scope>NUCLEOTIDE SEQUENCE [LARGE SCALE GENOMIC DNA]</scope>
    <source>
        <strain evidence="20 22">PVAS-1</strain>
    </source>
</reference>
<dbReference type="Pfam" id="PF03484">
    <property type="entry name" value="B5"/>
    <property type="match status" value="1"/>
</dbReference>
<proteinExistence type="inferred from homology"/>
<dbReference type="InterPro" id="IPR033714">
    <property type="entry name" value="tRNA_bind_bactPheRS"/>
</dbReference>
<evidence type="ECO:0000256" key="6">
    <source>
        <dbReference type="ARBA" id="ARBA00022598"/>
    </source>
</evidence>
<feature type="binding site" evidence="15">
    <location>
        <position position="480"/>
    </location>
    <ligand>
        <name>Mg(2+)</name>
        <dbReference type="ChEBI" id="CHEBI:18420"/>
        <note>shared with alpha subunit</note>
    </ligand>
</feature>
<evidence type="ECO:0000313" key="21">
    <source>
        <dbReference type="EMBL" id="RWU85432.1"/>
    </source>
</evidence>
<dbReference type="GO" id="GO:0009328">
    <property type="term" value="C:phenylalanine-tRNA ligase complex"/>
    <property type="evidence" value="ECO:0007669"/>
    <property type="project" value="TreeGrafter"/>
</dbReference>
<dbReference type="SUPFAM" id="SSF55681">
    <property type="entry name" value="Class II aaRS and biotin synthetases"/>
    <property type="match status" value="1"/>
</dbReference>
<evidence type="ECO:0000313" key="22">
    <source>
        <dbReference type="Proteomes" id="UP000004474"/>
    </source>
</evidence>
<dbReference type="InterPro" id="IPR004532">
    <property type="entry name" value="Phe-tRNA-ligase_IIc_bsu_bact"/>
</dbReference>
<dbReference type="SMART" id="SM00873">
    <property type="entry name" value="B3_4"/>
    <property type="match status" value="1"/>
</dbReference>
<evidence type="ECO:0000259" key="17">
    <source>
        <dbReference type="PROSITE" id="PS50886"/>
    </source>
</evidence>
<feature type="domain" description="FDX-ACB" evidence="18">
    <location>
        <begin position="745"/>
        <end position="837"/>
    </location>
</feature>
<dbReference type="OrthoDB" id="9805455at2"/>
<dbReference type="InterPro" id="IPR005121">
    <property type="entry name" value="Fdx_antiC-bd"/>
</dbReference>
<dbReference type="Gene3D" id="3.30.56.10">
    <property type="match status" value="2"/>
</dbReference>
<dbReference type="RefSeq" id="WP_007925940.1">
    <property type="nucleotide sequence ID" value="NZ_ALWX01000021.1"/>
</dbReference>
<dbReference type="SUPFAM" id="SSF56037">
    <property type="entry name" value="PheT/TilS domain"/>
    <property type="match status" value="1"/>
</dbReference>
<evidence type="ECO:0000259" key="19">
    <source>
        <dbReference type="PROSITE" id="PS51483"/>
    </source>
</evidence>
<dbReference type="PROSITE" id="PS50886">
    <property type="entry name" value="TRBD"/>
    <property type="match status" value="1"/>
</dbReference>
<dbReference type="Pfam" id="PF03147">
    <property type="entry name" value="FDX-ACB"/>
    <property type="match status" value="1"/>
</dbReference>
<dbReference type="InterPro" id="IPR036690">
    <property type="entry name" value="Fdx_antiC-bd_sf"/>
</dbReference>
<evidence type="ECO:0000256" key="15">
    <source>
        <dbReference type="HAMAP-Rule" id="MF_00283"/>
    </source>
</evidence>
<evidence type="ECO:0000256" key="7">
    <source>
        <dbReference type="ARBA" id="ARBA00022723"/>
    </source>
</evidence>
<dbReference type="NCBIfam" id="TIGR00472">
    <property type="entry name" value="pheT_bact"/>
    <property type="match status" value="1"/>
</dbReference>
<dbReference type="Pfam" id="PF01588">
    <property type="entry name" value="tRNA_bind"/>
    <property type="match status" value="1"/>
</dbReference>
<comment type="caution">
    <text evidence="20">The sequence shown here is derived from an EMBL/GenBank/DDBJ whole genome shotgun (WGS) entry which is preliminary data.</text>
</comment>
<dbReference type="CDD" id="cd02796">
    <property type="entry name" value="tRNA_bind_bactPheRS"/>
    <property type="match status" value="1"/>
</dbReference>
<evidence type="ECO:0000256" key="14">
    <source>
        <dbReference type="ARBA" id="ARBA00049255"/>
    </source>
</evidence>
<keyword evidence="12 15" id="KW-0648">Protein biosynthesis</keyword>
<dbReference type="InterPro" id="IPR005146">
    <property type="entry name" value="B3/B4_tRNA-bd"/>
</dbReference>
<dbReference type="Pfam" id="PF17759">
    <property type="entry name" value="tRNA_synthFbeta"/>
    <property type="match status" value="1"/>
</dbReference>
<dbReference type="SUPFAM" id="SSF50249">
    <property type="entry name" value="Nucleic acid-binding proteins"/>
    <property type="match status" value="1"/>
</dbReference>
<evidence type="ECO:0000256" key="13">
    <source>
        <dbReference type="ARBA" id="ARBA00023146"/>
    </source>
</evidence>
<keyword evidence="6 15" id="KW-0436">Ligase</keyword>
<dbReference type="Proteomes" id="UP000004474">
    <property type="component" value="Unassembled WGS sequence"/>
</dbReference>
<dbReference type="InterPro" id="IPR002547">
    <property type="entry name" value="tRNA-bd_dom"/>
</dbReference>
<dbReference type="AlphaFoldDB" id="K1DZ65"/>
<keyword evidence="5 16" id="KW-0820">tRNA-binding</keyword>
<name>K1DZ65_9MICO</name>
<evidence type="ECO:0000256" key="2">
    <source>
        <dbReference type="ARBA" id="ARBA00008653"/>
    </source>
</evidence>
<evidence type="ECO:0000256" key="10">
    <source>
        <dbReference type="ARBA" id="ARBA00022842"/>
    </source>
</evidence>
<comment type="catalytic activity">
    <reaction evidence="14 15">
        <text>tRNA(Phe) + L-phenylalanine + ATP = L-phenylalanyl-tRNA(Phe) + AMP + diphosphate + H(+)</text>
        <dbReference type="Rhea" id="RHEA:19413"/>
        <dbReference type="Rhea" id="RHEA-COMP:9668"/>
        <dbReference type="Rhea" id="RHEA-COMP:9699"/>
        <dbReference type="ChEBI" id="CHEBI:15378"/>
        <dbReference type="ChEBI" id="CHEBI:30616"/>
        <dbReference type="ChEBI" id="CHEBI:33019"/>
        <dbReference type="ChEBI" id="CHEBI:58095"/>
        <dbReference type="ChEBI" id="CHEBI:78442"/>
        <dbReference type="ChEBI" id="CHEBI:78531"/>
        <dbReference type="ChEBI" id="CHEBI:456215"/>
        <dbReference type="EC" id="6.1.1.20"/>
    </reaction>
</comment>
<dbReference type="Gene3D" id="3.30.930.10">
    <property type="entry name" value="Bira Bifunctional Protein, Domain 2"/>
    <property type="match status" value="1"/>
</dbReference>
<dbReference type="InterPro" id="IPR045864">
    <property type="entry name" value="aa-tRNA-synth_II/BPL/LPL"/>
</dbReference>
<feature type="domain" description="TRNA-binding" evidence="17">
    <location>
        <begin position="40"/>
        <end position="163"/>
    </location>
</feature>
<feature type="binding site" evidence="15">
    <location>
        <position position="484"/>
    </location>
    <ligand>
        <name>Mg(2+)</name>
        <dbReference type="ChEBI" id="CHEBI:18420"/>
        <note>shared with alpha subunit</note>
    </ligand>
</feature>
<dbReference type="FunFam" id="3.50.40.10:FF:000001">
    <property type="entry name" value="Phenylalanine--tRNA ligase beta subunit"/>
    <property type="match status" value="1"/>
</dbReference>
<dbReference type="GO" id="GO:0000287">
    <property type="term" value="F:magnesium ion binding"/>
    <property type="evidence" value="ECO:0007669"/>
    <property type="project" value="UniProtKB-UniRule"/>
</dbReference>
<dbReference type="GO" id="GO:0005524">
    <property type="term" value="F:ATP binding"/>
    <property type="evidence" value="ECO:0007669"/>
    <property type="project" value="UniProtKB-UniRule"/>
</dbReference>
<reference evidence="21 23" key="1">
    <citation type="journal article" date="2009" name="Int. J. Syst. Evol. Microbiol.">
        <title>Janibacter hoylei sp. nov., Bacillus isronensis sp. nov. and Bacillus aryabhattai sp. nov., isolated from cryotubes used for collecting air from the upper atmosphere.</title>
        <authorList>
            <person name="Shivaji S."/>
            <person name="Chaturvedi P."/>
            <person name="Begum Z."/>
            <person name="Pindi P.K."/>
            <person name="Manorama R."/>
            <person name="Padmanaban D.A."/>
            <person name="Shouche Y.S."/>
            <person name="Pawar S."/>
            <person name="Vaishampayan P."/>
            <person name="Dutt C.B."/>
            <person name="Datta G.N."/>
            <person name="Manchanda R.K."/>
            <person name="Rao U.R."/>
            <person name="Bhargava P.M."/>
            <person name="Narlikar J.V."/>
        </authorList>
    </citation>
    <scope>NUCLEOTIDE SEQUENCE [LARGE SCALE GENOMIC DNA]</scope>
    <source>
        <strain evidence="21 23">PVAS-1</strain>
    </source>
</reference>
<keyword evidence="7 15" id="KW-0479">Metal-binding</keyword>
<comment type="similarity">
    <text evidence="2 15">Belongs to the phenylalanyl-tRNA synthetase beta subunit family. Type 1 subfamily.</text>
</comment>
<dbReference type="PANTHER" id="PTHR10947:SF0">
    <property type="entry name" value="PHENYLALANINE--TRNA LIGASE BETA SUBUNIT"/>
    <property type="match status" value="1"/>
</dbReference>
<comment type="cofactor">
    <cofactor evidence="15">
        <name>Mg(2+)</name>
        <dbReference type="ChEBI" id="CHEBI:18420"/>
    </cofactor>
    <text evidence="15">Binds 2 magnesium ions per tetramer.</text>
</comment>
<dbReference type="GO" id="GO:0004826">
    <property type="term" value="F:phenylalanine-tRNA ligase activity"/>
    <property type="evidence" value="ECO:0007669"/>
    <property type="project" value="UniProtKB-UniRule"/>
</dbReference>
<dbReference type="InterPro" id="IPR045060">
    <property type="entry name" value="Phe-tRNA-ligase_IIc_bsu"/>
</dbReference>
<evidence type="ECO:0000313" key="23">
    <source>
        <dbReference type="Proteomes" id="UP000288711"/>
    </source>
</evidence>
<dbReference type="SUPFAM" id="SSF54991">
    <property type="entry name" value="Anticodon-binding domain of PheRS"/>
    <property type="match status" value="1"/>
</dbReference>
<dbReference type="PROSITE" id="PS51447">
    <property type="entry name" value="FDX_ACB"/>
    <property type="match status" value="1"/>
</dbReference>
<dbReference type="eggNOG" id="COG0072">
    <property type="taxonomic scope" value="Bacteria"/>
</dbReference>
<dbReference type="PROSITE" id="PS51483">
    <property type="entry name" value="B5"/>
    <property type="match status" value="1"/>
</dbReference>
<reference evidence="21" key="3">
    <citation type="submission" date="2017-11" db="EMBL/GenBank/DDBJ databases">
        <authorList>
            <person name="Seuylemezian A."/>
            <person name="Cooper K."/>
            <person name="Vaishampayan P."/>
        </authorList>
    </citation>
    <scope>NUCLEOTIDE SEQUENCE</scope>
    <source>
        <strain evidence="21">PVAS-1</strain>
    </source>
</reference>
<dbReference type="CDD" id="cd00769">
    <property type="entry name" value="PheRS_beta_core"/>
    <property type="match status" value="1"/>
</dbReference>
<dbReference type="SMART" id="SM00896">
    <property type="entry name" value="FDX-ACB"/>
    <property type="match status" value="1"/>
</dbReference>
<evidence type="ECO:0000256" key="16">
    <source>
        <dbReference type="PROSITE-ProRule" id="PRU00209"/>
    </source>
</evidence>
<evidence type="ECO:0000259" key="18">
    <source>
        <dbReference type="PROSITE" id="PS51447"/>
    </source>
</evidence>
<dbReference type="Proteomes" id="UP000288711">
    <property type="component" value="Unassembled WGS sequence"/>
</dbReference>
<evidence type="ECO:0000256" key="5">
    <source>
        <dbReference type="ARBA" id="ARBA00022555"/>
    </source>
</evidence>
<keyword evidence="10 15" id="KW-0460">Magnesium</keyword>
<dbReference type="PATRIC" id="fig|1210046.3.peg.1061"/>
<dbReference type="PANTHER" id="PTHR10947">
    <property type="entry name" value="PHENYLALANYL-TRNA SYNTHETASE BETA CHAIN AND LEUCINE-RICH REPEAT-CONTAINING PROTEIN 47"/>
    <property type="match status" value="1"/>
</dbReference>
<dbReference type="STRING" id="1210046.B277_05471"/>
<protein>
    <recommendedName>
        <fullName evidence="15">Phenylalanine--tRNA ligase beta subunit</fullName>
        <ecNumber evidence="15">6.1.1.20</ecNumber>
    </recommendedName>
    <alternativeName>
        <fullName evidence="15">Phenylalanyl-tRNA synthetase beta subunit</fullName>
        <shortName evidence="15">PheRS</shortName>
    </alternativeName>
</protein>
<dbReference type="GO" id="GO:0000049">
    <property type="term" value="F:tRNA binding"/>
    <property type="evidence" value="ECO:0007669"/>
    <property type="project" value="UniProtKB-UniRule"/>
</dbReference>
<dbReference type="SMART" id="SM00874">
    <property type="entry name" value="B5"/>
    <property type="match status" value="1"/>
</dbReference>
<dbReference type="InterPro" id="IPR009061">
    <property type="entry name" value="DNA-bd_dom_put_sf"/>
</dbReference>
<organism evidence="20 22">
    <name type="scientific">Janibacter hoylei PVAS-1</name>
    <dbReference type="NCBI Taxonomy" id="1210046"/>
    <lineage>
        <taxon>Bacteria</taxon>
        <taxon>Bacillati</taxon>
        <taxon>Actinomycetota</taxon>
        <taxon>Actinomycetes</taxon>
        <taxon>Micrococcales</taxon>
        <taxon>Intrasporangiaceae</taxon>
        <taxon>Janibacter</taxon>
    </lineage>
</organism>
<evidence type="ECO:0000256" key="8">
    <source>
        <dbReference type="ARBA" id="ARBA00022741"/>
    </source>
</evidence>
<dbReference type="Gene3D" id="3.50.40.10">
    <property type="entry name" value="Phenylalanyl-trna Synthetase, Chain B, domain 3"/>
    <property type="match status" value="1"/>
</dbReference>
<keyword evidence="13 15" id="KW-0030">Aminoacyl-tRNA synthetase</keyword>
<dbReference type="InterPro" id="IPR020825">
    <property type="entry name" value="Phe-tRNA_synthase-like_B3/B4"/>
</dbReference>
<dbReference type="Gene3D" id="3.30.70.380">
    <property type="entry name" value="Ferrodoxin-fold anticodon-binding domain"/>
    <property type="match status" value="1"/>
</dbReference>